<keyword evidence="11" id="KW-1185">Reference proteome</keyword>
<evidence type="ECO:0000313" key="11">
    <source>
        <dbReference type="Proteomes" id="UP001589628"/>
    </source>
</evidence>
<keyword evidence="3" id="KW-0597">Phosphoprotein</keyword>
<dbReference type="GO" id="GO:0016301">
    <property type="term" value="F:kinase activity"/>
    <property type="evidence" value="ECO:0007669"/>
    <property type="project" value="UniProtKB-KW"/>
</dbReference>
<comment type="catalytic activity">
    <reaction evidence="1">
        <text>ATP + protein L-histidine = ADP + protein N-phospho-L-histidine.</text>
        <dbReference type="EC" id="2.7.13.3"/>
    </reaction>
</comment>
<keyword evidence="5 8" id="KW-0812">Transmembrane</keyword>
<reference evidence="10 11" key="1">
    <citation type="submission" date="2024-09" db="EMBL/GenBank/DDBJ databases">
        <authorList>
            <person name="Sun Q."/>
            <person name="Mori K."/>
        </authorList>
    </citation>
    <scope>NUCLEOTIDE SEQUENCE [LARGE SCALE GENOMIC DNA]</scope>
    <source>
        <strain evidence="10 11">ATCC 51285</strain>
    </source>
</reference>
<evidence type="ECO:0000256" key="6">
    <source>
        <dbReference type="ARBA" id="ARBA00022777"/>
    </source>
</evidence>
<proteinExistence type="predicted"/>
<name>A0ABV5ZB15_9GAMM</name>
<feature type="transmembrane region" description="Helical" evidence="8">
    <location>
        <begin position="158"/>
        <end position="178"/>
    </location>
</feature>
<evidence type="ECO:0000256" key="2">
    <source>
        <dbReference type="ARBA" id="ARBA00012438"/>
    </source>
</evidence>
<organism evidence="10 11">
    <name type="scientific">Balneatrix alpica</name>
    <dbReference type="NCBI Taxonomy" id="75684"/>
    <lineage>
        <taxon>Bacteria</taxon>
        <taxon>Pseudomonadati</taxon>
        <taxon>Pseudomonadota</taxon>
        <taxon>Gammaproteobacteria</taxon>
        <taxon>Oceanospirillales</taxon>
        <taxon>Balneatrichaceae</taxon>
        <taxon>Balneatrix</taxon>
    </lineage>
</organism>
<evidence type="ECO:0000256" key="7">
    <source>
        <dbReference type="ARBA" id="ARBA00022989"/>
    </source>
</evidence>
<keyword evidence="7 8" id="KW-1133">Transmembrane helix</keyword>
<dbReference type="InterPro" id="IPR003594">
    <property type="entry name" value="HATPase_dom"/>
</dbReference>
<sequence>MRLGQLSMRQELSLFVLGLALISALFFAEWLWRYFEQGLDQAIRSSLLMEARAFEQAYRQNPEATLPHTYSTYFYLDDWRQVPDFYQQQIPLAELAPGQFFLTEYSPRGEGQWRDVRFIQAYHYPLFDGRSLYLISNYDANLMSAEELREFERPWFNSLWLVAGYFLLMLLVVLLYNYRVYCASERLARWAERLSMDTWSEPLPDFRYRELRRIAEQLQAAFARIGALLSQRQQFLRHASHELRTPIAVIRACMELLERMEIPAAVQRPLQRVKRANHSMQQLTETLLWLSRETEQPPAIRSLNLAQVLDEVSEELQYLLQGKAVMVNKHYGVSAERSLAEVPLRIVLSNLLRNAFQYTQEGEVRLVLAADHIVIENQEYLEGSSRHQPGAGLGLLLVEQICQRLQWQVQSEALAAGWRVHLQLPKNGRGGGHV</sequence>
<dbReference type="InterPro" id="IPR036097">
    <property type="entry name" value="HisK_dim/P_sf"/>
</dbReference>
<dbReference type="Pfam" id="PF00512">
    <property type="entry name" value="HisKA"/>
    <property type="match status" value="1"/>
</dbReference>
<evidence type="ECO:0000256" key="1">
    <source>
        <dbReference type="ARBA" id="ARBA00000085"/>
    </source>
</evidence>
<dbReference type="InterPro" id="IPR003661">
    <property type="entry name" value="HisK_dim/P_dom"/>
</dbReference>
<dbReference type="PANTHER" id="PTHR45436">
    <property type="entry name" value="SENSOR HISTIDINE KINASE YKOH"/>
    <property type="match status" value="1"/>
</dbReference>
<dbReference type="Proteomes" id="UP001589628">
    <property type="component" value="Unassembled WGS sequence"/>
</dbReference>
<keyword evidence="6 10" id="KW-0418">Kinase</keyword>
<dbReference type="Gene3D" id="1.10.287.130">
    <property type="match status" value="1"/>
</dbReference>
<dbReference type="InterPro" id="IPR036890">
    <property type="entry name" value="HATPase_C_sf"/>
</dbReference>
<comment type="caution">
    <text evidence="10">The sequence shown here is derived from an EMBL/GenBank/DDBJ whole genome shotgun (WGS) entry which is preliminary data.</text>
</comment>
<feature type="domain" description="Histidine kinase" evidence="9">
    <location>
        <begin position="238"/>
        <end position="428"/>
    </location>
</feature>
<evidence type="ECO:0000256" key="5">
    <source>
        <dbReference type="ARBA" id="ARBA00022692"/>
    </source>
</evidence>
<dbReference type="InterPro" id="IPR050428">
    <property type="entry name" value="TCS_sensor_his_kinase"/>
</dbReference>
<accession>A0ABV5ZB15</accession>
<dbReference type="SMART" id="SM00388">
    <property type="entry name" value="HisKA"/>
    <property type="match status" value="1"/>
</dbReference>
<keyword evidence="8" id="KW-0472">Membrane</keyword>
<dbReference type="SUPFAM" id="SSF47384">
    <property type="entry name" value="Homodimeric domain of signal transducing histidine kinase"/>
    <property type="match status" value="1"/>
</dbReference>
<dbReference type="SUPFAM" id="SSF55874">
    <property type="entry name" value="ATPase domain of HSP90 chaperone/DNA topoisomerase II/histidine kinase"/>
    <property type="match status" value="1"/>
</dbReference>
<evidence type="ECO:0000313" key="10">
    <source>
        <dbReference type="EMBL" id="MFB9886457.1"/>
    </source>
</evidence>
<evidence type="ECO:0000256" key="8">
    <source>
        <dbReference type="SAM" id="Phobius"/>
    </source>
</evidence>
<dbReference type="InterPro" id="IPR005467">
    <property type="entry name" value="His_kinase_dom"/>
</dbReference>
<protein>
    <recommendedName>
        <fullName evidence="2">histidine kinase</fullName>
        <ecNumber evidence="2">2.7.13.3</ecNumber>
    </recommendedName>
</protein>
<evidence type="ECO:0000259" key="9">
    <source>
        <dbReference type="PROSITE" id="PS50109"/>
    </source>
</evidence>
<dbReference type="Gene3D" id="3.30.565.10">
    <property type="entry name" value="Histidine kinase-like ATPase, C-terminal domain"/>
    <property type="match status" value="1"/>
</dbReference>
<feature type="transmembrane region" description="Helical" evidence="8">
    <location>
        <begin position="12"/>
        <end position="32"/>
    </location>
</feature>
<gene>
    <name evidence="10" type="ORF">ACFFLH_08550</name>
</gene>
<evidence type="ECO:0000256" key="4">
    <source>
        <dbReference type="ARBA" id="ARBA00022679"/>
    </source>
</evidence>
<dbReference type="EMBL" id="JBHLZN010000002">
    <property type="protein sequence ID" value="MFB9886457.1"/>
    <property type="molecule type" value="Genomic_DNA"/>
</dbReference>
<keyword evidence="4" id="KW-0808">Transferase</keyword>
<dbReference type="RefSeq" id="WP_051527477.1">
    <property type="nucleotide sequence ID" value="NZ_JBHLZN010000002.1"/>
</dbReference>
<dbReference type="CDD" id="cd00082">
    <property type="entry name" value="HisKA"/>
    <property type="match status" value="1"/>
</dbReference>
<dbReference type="PROSITE" id="PS50109">
    <property type="entry name" value="HIS_KIN"/>
    <property type="match status" value="1"/>
</dbReference>
<evidence type="ECO:0000256" key="3">
    <source>
        <dbReference type="ARBA" id="ARBA00022553"/>
    </source>
</evidence>
<dbReference type="PANTHER" id="PTHR45436:SF16">
    <property type="entry name" value="HISTIDINE KINASE"/>
    <property type="match status" value="1"/>
</dbReference>
<dbReference type="SMART" id="SM00387">
    <property type="entry name" value="HATPase_c"/>
    <property type="match status" value="1"/>
</dbReference>
<dbReference type="EC" id="2.7.13.3" evidence="2"/>